<protein>
    <submittedName>
        <fullName evidence="2">Uncharacterized protein</fullName>
    </submittedName>
</protein>
<dbReference type="Proteomes" id="UP000179242">
    <property type="component" value="Unassembled WGS sequence"/>
</dbReference>
<feature type="region of interest" description="Disordered" evidence="1">
    <location>
        <begin position="259"/>
        <end position="280"/>
    </location>
</feature>
<reference evidence="2 3" key="1">
    <citation type="journal article" date="2016" name="Nat. Commun.">
        <title>Thousands of microbial genomes shed light on interconnected biogeochemical processes in an aquifer system.</title>
        <authorList>
            <person name="Anantharaman K."/>
            <person name="Brown C.T."/>
            <person name="Hug L.A."/>
            <person name="Sharon I."/>
            <person name="Castelle C.J."/>
            <person name="Probst A.J."/>
            <person name="Thomas B.C."/>
            <person name="Singh A."/>
            <person name="Wilkins M.J."/>
            <person name="Karaoz U."/>
            <person name="Brodie E.L."/>
            <person name="Williams K.H."/>
            <person name="Hubbard S.S."/>
            <person name="Banfield J.F."/>
        </authorList>
    </citation>
    <scope>NUCLEOTIDE SEQUENCE [LARGE SCALE GENOMIC DNA]</scope>
</reference>
<evidence type="ECO:0000313" key="3">
    <source>
        <dbReference type="Proteomes" id="UP000179242"/>
    </source>
</evidence>
<name>A0A1F4U631_UNCSA</name>
<feature type="compositionally biased region" description="Pro residues" evidence="1">
    <location>
        <begin position="30"/>
        <end position="45"/>
    </location>
</feature>
<evidence type="ECO:0000313" key="2">
    <source>
        <dbReference type="EMBL" id="OGC40361.1"/>
    </source>
</evidence>
<dbReference type="AlphaFoldDB" id="A0A1F4U631"/>
<comment type="caution">
    <text evidence="2">The sequence shown here is derived from an EMBL/GenBank/DDBJ whole genome shotgun (WGS) entry which is preliminary data.</text>
</comment>
<accession>A0A1F4U631</accession>
<dbReference type="EMBL" id="MEUJ01000004">
    <property type="protein sequence ID" value="OGC40361.1"/>
    <property type="molecule type" value="Genomic_DNA"/>
</dbReference>
<evidence type="ECO:0000256" key="1">
    <source>
        <dbReference type="SAM" id="MobiDB-lite"/>
    </source>
</evidence>
<organism evidence="2 3">
    <name type="scientific">candidate division WOR-1 bacterium RIFOXYC2_FULL_46_14</name>
    <dbReference type="NCBI Taxonomy" id="1802587"/>
    <lineage>
        <taxon>Bacteria</taxon>
        <taxon>Bacillati</taxon>
        <taxon>Saganbacteria</taxon>
    </lineage>
</organism>
<feature type="region of interest" description="Disordered" evidence="1">
    <location>
        <begin position="1"/>
        <end position="49"/>
    </location>
</feature>
<sequence length="686" mass="76019">MAPGGSIAPIGPRVTIVPGGQTRPAENASPQPPKAATPPAQNPPDPKIEQLREQAIREELKIKDLNKNLTWEQAKKMGFSREGFLFFSSGGVEGGGADDVITPAELKAAMAVLVQQDTIKALTGNSKTPHAIALQIVKDFKTCKSIRWVACEVAAKEYADRYSSNFEGGKLKLDQWLNNDCNESIRGTARTIAERLNGGTIDGKTRFTVEQFTSLLYALAFAAHAADPSKYGLPDAAKGGKPEEDNLLAWVSKEGKKTAEAGETSAAGEGAGGSVSQGKLQEAQEKYNRGDIQGTIDALESYKRSDQNNLRVRDLLVKCYLDKKRYEEALKDVIFAYRKDPTEDRKRSIFISAGQWANESVNKHLTKEQRELAAEVQGLLKTIADNASESDELKSKIVALAAMYGSLKQEGLPGEIDFQKIVSDKEKDLLEKKQAYDNYVVVLKKEISTLSDKPNRNEEENLKLARMRAKLAELSYAKMDFNATQENMVAALELAIGLKDEAVKDLLLKQAKFLIIQLYEFKSRGNQERDSRRLTVAKAIFDAYRQVKSEEEIEIDLDKNDNKITVKYSDVAATKGKVSTDYDDIQANIGFLGVAVGQTATITKDDKQVTNPLYMSSERKQNLAMQILCSLEKNKDNKNFFRTMQQWGASVSVKLKKSLRNTPVDPKGKFEDFKSAADFIRLLSEK</sequence>
<gene>
    <name evidence="2" type="ORF">A2438_03730</name>
</gene>
<proteinExistence type="predicted"/>